<dbReference type="EC" id="3.1.2.6" evidence="2"/>
<dbReference type="Gene3D" id="1.10.10.10">
    <property type="entry name" value="Winged helix-like DNA-binding domain superfamily/Winged helix DNA-binding domain"/>
    <property type="match status" value="1"/>
</dbReference>
<dbReference type="Pfam" id="PF00753">
    <property type="entry name" value="Lactamase_B"/>
    <property type="match status" value="1"/>
</dbReference>
<dbReference type="GO" id="GO:0004416">
    <property type="term" value="F:hydroxyacylglutathione hydrolase activity"/>
    <property type="evidence" value="ECO:0007669"/>
    <property type="project" value="UniProtKB-EC"/>
</dbReference>
<dbReference type="InterPro" id="IPR050662">
    <property type="entry name" value="Sec-metab_biosynth-thioest"/>
</dbReference>
<dbReference type="Proteomes" id="UP000441399">
    <property type="component" value="Unassembled WGS sequence"/>
</dbReference>
<dbReference type="PANTHER" id="PTHR23131">
    <property type="entry name" value="ENDORIBONUCLEASE LACTB2"/>
    <property type="match status" value="1"/>
</dbReference>
<name>A0A5S9QIQ4_9GAMM</name>
<dbReference type="SMART" id="SM00849">
    <property type="entry name" value="Lactamase_B"/>
    <property type="match status" value="1"/>
</dbReference>
<dbReference type="InterPro" id="IPR048933">
    <property type="entry name" value="B_lactamase-like_C"/>
</dbReference>
<sequence length="353" mass="40184">MQVEMIEAQEPSAAELVEVASGIYWLRMPLPMALNHINLYMIDEGDSWTVIDTGINLPDTKAAWEQIFATYCQDKPIGRVLVTHLHPDHVGLAGWLCDRWRCPLLMSQAEYFAIRGYTGTNRMHWQAESFYRRAGLGDDFIDFMQDRVGMKGIVSTVPGAYRRLKEGDSLTMGGRQWQIITGAGHSLEHVCLYNSDENLLIAGDQVLPRISPNVSVLATEPEASPLHNWYASLRALLVLPEDTFVLPAHNKPFYGLHKRCHELIDHHERQLVVLLSECVMPKKAIELMKPLFGREIGFSEMGLALGEAMAHLHMLMDREQLERIEREGIDYYRSLECVESDPSARTHDDWVMV</sequence>
<dbReference type="InterPro" id="IPR001279">
    <property type="entry name" value="Metallo-B-lactamas"/>
</dbReference>
<evidence type="ECO:0000313" key="3">
    <source>
        <dbReference type="Proteomes" id="UP000441399"/>
    </source>
</evidence>
<gene>
    <name evidence="2" type="primary">gloB_1</name>
    <name evidence="2" type="ORF">OPDIPICF_02157</name>
</gene>
<dbReference type="PANTHER" id="PTHR23131:SF4">
    <property type="entry name" value="METALLO-BETA-LACTAMASE SUPERFAMILY POTEIN"/>
    <property type="match status" value="1"/>
</dbReference>
<dbReference type="Gene3D" id="3.60.15.10">
    <property type="entry name" value="Ribonuclease Z/Hydroxyacylglutathione hydrolase-like"/>
    <property type="match status" value="1"/>
</dbReference>
<keyword evidence="3" id="KW-1185">Reference proteome</keyword>
<dbReference type="Pfam" id="PF21221">
    <property type="entry name" value="B_lactamase-like_C"/>
    <property type="match status" value="1"/>
</dbReference>
<evidence type="ECO:0000259" key="1">
    <source>
        <dbReference type="SMART" id="SM00849"/>
    </source>
</evidence>
<reference evidence="2 3" key="1">
    <citation type="submission" date="2019-11" db="EMBL/GenBank/DDBJ databases">
        <authorList>
            <person name="Holert J."/>
        </authorList>
    </citation>
    <scope>NUCLEOTIDE SEQUENCE [LARGE SCALE GENOMIC DNA]</scope>
    <source>
        <strain evidence="2">SB11_3</strain>
    </source>
</reference>
<evidence type="ECO:0000313" key="2">
    <source>
        <dbReference type="EMBL" id="CAA0118715.1"/>
    </source>
</evidence>
<dbReference type="SUPFAM" id="SSF56281">
    <property type="entry name" value="Metallo-hydrolase/oxidoreductase"/>
    <property type="match status" value="1"/>
</dbReference>
<protein>
    <submittedName>
        <fullName evidence="2">Hydroxyacylglutathione hydrolase</fullName>
        <ecNumber evidence="2">3.1.2.6</ecNumber>
    </submittedName>
</protein>
<feature type="domain" description="Metallo-beta-lactamase" evidence="1">
    <location>
        <begin position="36"/>
        <end position="249"/>
    </location>
</feature>
<accession>A0A5S9QIQ4</accession>
<dbReference type="InterPro" id="IPR036866">
    <property type="entry name" value="RibonucZ/Hydroxyglut_hydro"/>
</dbReference>
<dbReference type="InterPro" id="IPR036388">
    <property type="entry name" value="WH-like_DNA-bd_sf"/>
</dbReference>
<dbReference type="EMBL" id="CACSIO010000034">
    <property type="protein sequence ID" value="CAA0118715.1"/>
    <property type="molecule type" value="Genomic_DNA"/>
</dbReference>
<keyword evidence="2" id="KW-0378">Hydrolase</keyword>
<proteinExistence type="predicted"/>
<dbReference type="OrthoDB" id="9815874at2"/>
<organism evidence="2 3">
    <name type="scientific">BD1-7 clade bacterium</name>
    <dbReference type="NCBI Taxonomy" id="2029982"/>
    <lineage>
        <taxon>Bacteria</taxon>
        <taxon>Pseudomonadati</taxon>
        <taxon>Pseudomonadota</taxon>
        <taxon>Gammaproteobacteria</taxon>
        <taxon>Cellvibrionales</taxon>
        <taxon>Spongiibacteraceae</taxon>
        <taxon>BD1-7 clade</taxon>
    </lineage>
</organism>
<dbReference type="AlphaFoldDB" id="A0A5S9QIQ4"/>